<evidence type="ECO:0008006" key="6">
    <source>
        <dbReference type="Google" id="ProtNLM"/>
    </source>
</evidence>
<accession>A0A7S4A076</accession>
<feature type="signal peptide" evidence="2">
    <location>
        <begin position="1"/>
        <end position="22"/>
    </location>
</feature>
<keyword evidence="1" id="KW-0472">Membrane</keyword>
<sequence>MIGKSRTCAVLALAQLTGAVATMKLRSGLKMTASGGGTKLRMPQPATLATSAALVSTGAVFIRSKMTQTAVTVAANPKMAEGLAYSFAALCGNTAASLLRKQVSRSSKVKPAEQVGLATALQGVVACAYCAQQGLFSTAVTSAFLIPAVGSAVLNALTKTLETKAYAITDVSLCAPFLAFDPVMQFLLPALFAPLACRAFGIGCGLTAQFPPYHPLAVVCVGTGAYLLASVAAKAAKTAKKQDSKVDSRTAYGLPIGAWMILGNCAIYSITSRLDKLAVLAAGKTLYYAYGRVIMASTCFLGVRPGKEAVRELTQPKVASLVLATCAAEAVYMLALYQAFACISPVYVTAIKRGGGVLLASFASMFFFKEPLAGRGFPIAAIVAGVVALCL</sequence>
<feature type="transmembrane region" description="Helical" evidence="1">
    <location>
        <begin position="286"/>
        <end position="306"/>
    </location>
</feature>
<dbReference type="EMBL" id="CAKKNE010000003">
    <property type="protein sequence ID" value="CAH0372180.1"/>
    <property type="molecule type" value="Genomic_DNA"/>
</dbReference>
<dbReference type="EMBL" id="HBIW01017484">
    <property type="protein sequence ID" value="CAE0699633.1"/>
    <property type="molecule type" value="Transcribed_RNA"/>
</dbReference>
<keyword evidence="2" id="KW-0732">Signal</keyword>
<evidence type="ECO:0000313" key="4">
    <source>
        <dbReference type="EMBL" id="CAH0372180.1"/>
    </source>
</evidence>
<feature type="transmembrane region" description="Helical" evidence="1">
    <location>
        <begin position="318"/>
        <end position="340"/>
    </location>
</feature>
<organism evidence="3">
    <name type="scientific">Pelagomonas calceolata</name>
    <dbReference type="NCBI Taxonomy" id="35677"/>
    <lineage>
        <taxon>Eukaryota</taxon>
        <taxon>Sar</taxon>
        <taxon>Stramenopiles</taxon>
        <taxon>Ochrophyta</taxon>
        <taxon>Pelagophyceae</taxon>
        <taxon>Pelagomonadales</taxon>
        <taxon>Pelagomonadaceae</taxon>
        <taxon>Pelagomonas</taxon>
    </lineage>
</organism>
<protein>
    <recommendedName>
        <fullName evidence="6">EamA domain-containing protein</fullName>
    </recommendedName>
</protein>
<dbReference type="Proteomes" id="UP000789595">
    <property type="component" value="Unassembled WGS sequence"/>
</dbReference>
<feature type="transmembrane region" description="Helical" evidence="1">
    <location>
        <begin position="45"/>
        <end position="62"/>
    </location>
</feature>
<evidence type="ECO:0000313" key="3">
    <source>
        <dbReference type="EMBL" id="CAE0699633.1"/>
    </source>
</evidence>
<evidence type="ECO:0000256" key="2">
    <source>
        <dbReference type="SAM" id="SignalP"/>
    </source>
</evidence>
<keyword evidence="1" id="KW-1133">Transmembrane helix</keyword>
<reference evidence="3" key="1">
    <citation type="submission" date="2021-01" db="EMBL/GenBank/DDBJ databases">
        <authorList>
            <person name="Corre E."/>
            <person name="Pelletier E."/>
            <person name="Niang G."/>
            <person name="Scheremetjew M."/>
            <person name="Finn R."/>
            <person name="Kale V."/>
            <person name="Holt S."/>
            <person name="Cochrane G."/>
            <person name="Meng A."/>
            <person name="Brown T."/>
            <person name="Cohen L."/>
        </authorList>
    </citation>
    <scope>NUCLEOTIDE SEQUENCE</scope>
    <source>
        <strain evidence="3">CCMP1756</strain>
    </source>
</reference>
<dbReference type="InterPro" id="IPR037185">
    <property type="entry name" value="EmrE-like"/>
</dbReference>
<dbReference type="SUPFAM" id="SSF103481">
    <property type="entry name" value="Multidrug resistance efflux transporter EmrE"/>
    <property type="match status" value="1"/>
</dbReference>
<evidence type="ECO:0000256" key="1">
    <source>
        <dbReference type="SAM" id="Phobius"/>
    </source>
</evidence>
<proteinExistence type="predicted"/>
<dbReference type="AlphaFoldDB" id="A0A7S4A076"/>
<name>A0A7S4A076_9STRA</name>
<reference evidence="4" key="2">
    <citation type="submission" date="2021-11" db="EMBL/GenBank/DDBJ databases">
        <authorList>
            <consortium name="Genoscope - CEA"/>
            <person name="William W."/>
        </authorList>
    </citation>
    <scope>NUCLEOTIDE SEQUENCE</scope>
</reference>
<feature type="transmembrane region" description="Helical" evidence="1">
    <location>
        <begin position="252"/>
        <end position="271"/>
    </location>
</feature>
<gene>
    <name evidence="3" type="ORF">PCAL00307_LOCUS15069</name>
    <name evidence="4" type="ORF">PECAL_3P21610</name>
</gene>
<dbReference type="OrthoDB" id="423182at2759"/>
<keyword evidence="1" id="KW-0812">Transmembrane</keyword>
<keyword evidence="5" id="KW-1185">Reference proteome</keyword>
<evidence type="ECO:0000313" key="5">
    <source>
        <dbReference type="Proteomes" id="UP000789595"/>
    </source>
</evidence>
<feature type="transmembrane region" description="Helical" evidence="1">
    <location>
        <begin position="214"/>
        <end position="232"/>
    </location>
</feature>
<feature type="chain" id="PRO_5036212327" description="EamA domain-containing protein" evidence="2">
    <location>
        <begin position="23"/>
        <end position="391"/>
    </location>
</feature>